<sequence length="116" mass="12250">GRDGCDAPTGGVGRPAPRLGRPRRAERSGAARRDDVRVRGRRAAVADDGAGRPRRSPDRRPRCPPGRLHRADDQEVPLAGAVGDLGGHRGRLAGVRGHPLGGIQLARAETAPLRIL</sequence>
<dbReference type="AlphaFoldDB" id="A0A6J4UZK4"/>
<dbReference type="EMBL" id="CADCWN010000103">
    <property type="protein sequence ID" value="CAA9564962.1"/>
    <property type="molecule type" value="Genomic_DNA"/>
</dbReference>
<feature type="non-terminal residue" evidence="2">
    <location>
        <position position="116"/>
    </location>
</feature>
<feature type="compositionally biased region" description="Basic and acidic residues" evidence="1">
    <location>
        <begin position="23"/>
        <end position="38"/>
    </location>
</feature>
<feature type="compositionally biased region" description="Basic and acidic residues" evidence="1">
    <location>
        <begin position="49"/>
        <end position="61"/>
    </location>
</feature>
<name>A0A6J4UZK4_9BACT</name>
<accession>A0A6J4UZK4</accession>
<protein>
    <submittedName>
        <fullName evidence="2">Uncharacterized protein</fullName>
    </submittedName>
</protein>
<evidence type="ECO:0000313" key="2">
    <source>
        <dbReference type="EMBL" id="CAA9564962.1"/>
    </source>
</evidence>
<feature type="region of interest" description="Disordered" evidence="1">
    <location>
        <begin position="1"/>
        <end position="82"/>
    </location>
</feature>
<organism evidence="2">
    <name type="scientific">uncultured Thermomicrobiales bacterium</name>
    <dbReference type="NCBI Taxonomy" id="1645740"/>
    <lineage>
        <taxon>Bacteria</taxon>
        <taxon>Pseudomonadati</taxon>
        <taxon>Thermomicrobiota</taxon>
        <taxon>Thermomicrobia</taxon>
        <taxon>Thermomicrobiales</taxon>
        <taxon>environmental samples</taxon>
    </lineage>
</organism>
<gene>
    <name evidence="2" type="ORF">AVDCRST_MAG18-1400</name>
</gene>
<reference evidence="2" key="1">
    <citation type="submission" date="2020-02" db="EMBL/GenBank/DDBJ databases">
        <authorList>
            <person name="Meier V. D."/>
        </authorList>
    </citation>
    <scope>NUCLEOTIDE SEQUENCE</scope>
    <source>
        <strain evidence="2">AVDCRST_MAG18</strain>
    </source>
</reference>
<evidence type="ECO:0000256" key="1">
    <source>
        <dbReference type="SAM" id="MobiDB-lite"/>
    </source>
</evidence>
<proteinExistence type="predicted"/>
<feature type="non-terminal residue" evidence="2">
    <location>
        <position position="1"/>
    </location>
</feature>